<dbReference type="PANTHER" id="PTHR31088:SF6">
    <property type="entry name" value="PHAGE SHOCK PROTEIN A"/>
    <property type="match status" value="1"/>
</dbReference>
<dbReference type="EMBL" id="JAQAGZ010000010">
    <property type="protein sequence ID" value="MCZ8513977.1"/>
    <property type="molecule type" value="Genomic_DNA"/>
</dbReference>
<keyword evidence="4" id="KW-1185">Reference proteome</keyword>
<evidence type="ECO:0000256" key="1">
    <source>
        <dbReference type="ARBA" id="ARBA00043985"/>
    </source>
</evidence>
<feature type="coiled-coil region" evidence="2">
    <location>
        <begin position="26"/>
        <end position="53"/>
    </location>
</feature>
<proteinExistence type="inferred from homology"/>
<dbReference type="RefSeq" id="WP_269882499.1">
    <property type="nucleotide sequence ID" value="NZ_JAQAGZ010000010.1"/>
</dbReference>
<dbReference type="Pfam" id="PF04012">
    <property type="entry name" value="PspA_IM30"/>
    <property type="match status" value="1"/>
</dbReference>
<feature type="coiled-coil region" evidence="2">
    <location>
        <begin position="101"/>
        <end position="190"/>
    </location>
</feature>
<sequence>MGALRRLMDLTKAVVNETLDKMEKPVMMLNQYLRSMEEELHALQRELTKETASSRTWEQQIAGCFRQAEQSEQKAREALADDRTIEARQALEARQTYLDQAAEYTRAYEASKLRTAELEQQLKQAQTEYASMQAKRDELMQRAQKVQDKEQTAASSFGYRADTGAAVHGFQRIEERIMQKEAQLEYAESMKAAATASREALIEEQLTRLRNEAPVHK</sequence>
<protein>
    <submittedName>
        <fullName evidence="3">PspA/IM30 family protein</fullName>
    </submittedName>
</protein>
<dbReference type="PANTHER" id="PTHR31088">
    <property type="entry name" value="MEMBRANE-ASSOCIATED PROTEIN VIPP1, CHLOROPLASTIC"/>
    <property type="match status" value="1"/>
</dbReference>
<evidence type="ECO:0000256" key="2">
    <source>
        <dbReference type="SAM" id="Coils"/>
    </source>
</evidence>
<evidence type="ECO:0000313" key="4">
    <source>
        <dbReference type="Proteomes" id="UP001527882"/>
    </source>
</evidence>
<comment type="caution">
    <text evidence="3">The sequence shown here is derived from an EMBL/GenBank/DDBJ whole genome shotgun (WGS) entry which is preliminary data.</text>
</comment>
<evidence type="ECO:0000313" key="3">
    <source>
        <dbReference type="EMBL" id="MCZ8513977.1"/>
    </source>
</evidence>
<name>A0ABT4QAS0_9BACL</name>
<comment type="similarity">
    <text evidence="1">Belongs to the PspA/Vipp/IM30 family.</text>
</comment>
<gene>
    <name evidence="3" type="ORF">O9H85_16420</name>
</gene>
<accession>A0ABT4QAS0</accession>
<organism evidence="3 4">
    <name type="scientific">Paenibacillus gyeongsangnamensis</name>
    <dbReference type="NCBI Taxonomy" id="3388067"/>
    <lineage>
        <taxon>Bacteria</taxon>
        <taxon>Bacillati</taxon>
        <taxon>Bacillota</taxon>
        <taxon>Bacilli</taxon>
        <taxon>Bacillales</taxon>
        <taxon>Paenibacillaceae</taxon>
        <taxon>Paenibacillus</taxon>
    </lineage>
</organism>
<dbReference type="InterPro" id="IPR007157">
    <property type="entry name" value="PspA_VIPP1"/>
</dbReference>
<keyword evidence="2" id="KW-0175">Coiled coil</keyword>
<dbReference type="Proteomes" id="UP001527882">
    <property type="component" value="Unassembled WGS sequence"/>
</dbReference>
<reference evidence="3 4" key="1">
    <citation type="submission" date="2022-12" db="EMBL/GenBank/DDBJ databases">
        <title>Draft genome sequence of Paenibacillus sp. dW9.</title>
        <authorList>
            <person name="Choi E.-W."/>
            <person name="Kim D.-U."/>
        </authorList>
    </citation>
    <scope>NUCLEOTIDE SEQUENCE [LARGE SCALE GENOMIC DNA]</scope>
    <source>
        <strain evidence="4">dW9</strain>
    </source>
</reference>